<name>A0A938BSJ4_UNCW3</name>
<organism evidence="1 2">
    <name type="scientific">candidate division WOR-3 bacterium</name>
    <dbReference type="NCBI Taxonomy" id="2052148"/>
    <lineage>
        <taxon>Bacteria</taxon>
        <taxon>Bacteria division WOR-3</taxon>
    </lineage>
</organism>
<dbReference type="EMBL" id="VGIR01000009">
    <property type="protein sequence ID" value="MBM3330749.1"/>
    <property type="molecule type" value="Genomic_DNA"/>
</dbReference>
<dbReference type="Proteomes" id="UP000779900">
    <property type="component" value="Unassembled WGS sequence"/>
</dbReference>
<proteinExistence type="predicted"/>
<sequence length="140" mass="15892">MLECGFQSTIFKVLASLKSKEPSVDKIEIHVRHGKVAEGMVDDGFREQCLWHGRYIVPEGLAVRVVRWDEVTFGDWLHDRYLLTDIGGVEIAGGWRAGRSTDTTRISLLGKDVNDELFRRFSLNSTAYKQVDEPPICIQP</sequence>
<accession>A0A938BSJ4</accession>
<gene>
    <name evidence="1" type="ORF">FJY68_02720</name>
</gene>
<protein>
    <submittedName>
        <fullName evidence="1">Uncharacterized protein</fullName>
    </submittedName>
</protein>
<comment type="caution">
    <text evidence="1">The sequence shown here is derived from an EMBL/GenBank/DDBJ whole genome shotgun (WGS) entry which is preliminary data.</text>
</comment>
<dbReference type="AlphaFoldDB" id="A0A938BSJ4"/>
<evidence type="ECO:0000313" key="2">
    <source>
        <dbReference type="Proteomes" id="UP000779900"/>
    </source>
</evidence>
<evidence type="ECO:0000313" key="1">
    <source>
        <dbReference type="EMBL" id="MBM3330749.1"/>
    </source>
</evidence>
<reference evidence="1" key="1">
    <citation type="submission" date="2019-03" db="EMBL/GenBank/DDBJ databases">
        <title>Lake Tanganyika Metagenome-Assembled Genomes (MAGs).</title>
        <authorList>
            <person name="Tran P."/>
        </authorList>
    </citation>
    <scope>NUCLEOTIDE SEQUENCE</scope>
    <source>
        <strain evidence="1">K_DeepCast_150m_m2_040</strain>
    </source>
</reference>